<evidence type="ECO:0000256" key="1">
    <source>
        <dbReference type="SAM" id="MobiDB-lite"/>
    </source>
</evidence>
<protein>
    <recommendedName>
        <fullName evidence="5">Lin1244/Lin1753-like N-terminal domain-containing protein</fullName>
    </recommendedName>
</protein>
<feature type="compositionally biased region" description="Basic and acidic residues" evidence="1">
    <location>
        <begin position="142"/>
        <end position="169"/>
    </location>
</feature>
<evidence type="ECO:0000313" key="4">
    <source>
        <dbReference type="EMBL" id="QJH97591.1"/>
    </source>
</evidence>
<name>A0A6H2A2D6_9ZZZZ</name>
<evidence type="ECO:0000313" key="3">
    <source>
        <dbReference type="EMBL" id="QJA70529.1"/>
    </source>
</evidence>
<evidence type="ECO:0008006" key="5">
    <source>
        <dbReference type="Google" id="ProtNLM"/>
    </source>
</evidence>
<reference evidence="2" key="1">
    <citation type="submission" date="2020-03" db="EMBL/GenBank/DDBJ databases">
        <title>The deep terrestrial virosphere.</title>
        <authorList>
            <person name="Holmfeldt K."/>
            <person name="Nilsson E."/>
            <person name="Simone D."/>
            <person name="Lopez-Fernandez M."/>
            <person name="Wu X."/>
            <person name="de Brujin I."/>
            <person name="Lundin D."/>
            <person name="Andersson A."/>
            <person name="Bertilsson S."/>
            <person name="Dopson M."/>
        </authorList>
    </citation>
    <scope>NUCLEOTIDE SEQUENCE</scope>
    <source>
        <strain evidence="3">MM415A03680</strain>
        <strain evidence="2">TM448A04637</strain>
        <strain evidence="4">TM448B01037</strain>
    </source>
</reference>
<dbReference type="EMBL" id="MT141800">
    <property type="protein sequence ID" value="QJA70529.1"/>
    <property type="molecule type" value="Genomic_DNA"/>
</dbReference>
<accession>A0A6H2A2D6</accession>
<dbReference type="EMBL" id="MT144692">
    <property type="protein sequence ID" value="QJH97591.1"/>
    <property type="molecule type" value="Genomic_DNA"/>
</dbReference>
<dbReference type="AlphaFoldDB" id="A0A6H2A2D6"/>
<evidence type="ECO:0000313" key="2">
    <source>
        <dbReference type="EMBL" id="QJA54353.1"/>
    </source>
</evidence>
<gene>
    <name evidence="3" type="ORF">MM415A03680_0007</name>
    <name evidence="2" type="ORF">TM448A04637_0004</name>
    <name evidence="4" type="ORF">TM448B01037_0030</name>
</gene>
<feature type="region of interest" description="Disordered" evidence="1">
    <location>
        <begin position="135"/>
        <end position="174"/>
    </location>
</feature>
<proteinExistence type="predicted"/>
<sequence>MARPKKQEVDYFPHYCDHGKVLFILENHFKNDGYAVFYKLEEILAKTEGHCYNCTNLENWEYLLSKMGATEEIVLGVLQKLSAMGIIDAPLWIEKRIWMQSFVDSISDVYSRRTVDLPTKPELLHTEIPLNGINEGINPQSKVKESKVKESKVIEDSKESLSESGKNDSDENGGCPLCPQQEIIKIYHRVLPELPRVKQWPDGLQAILRTRWKEDPARQTLEWWESYFMYVHSSDFLMGRTKEAFIADLEWVIRPKNFTKIANGRYHRGGALMAKSQPGIAAWLEGRQENATTG</sequence>
<organism evidence="2">
    <name type="scientific">viral metagenome</name>
    <dbReference type="NCBI Taxonomy" id="1070528"/>
    <lineage>
        <taxon>unclassified sequences</taxon>
        <taxon>metagenomes</taxon>
        <taxon>organismal metagenomes</taxon>
    </lineage>
</organism>
<dbReference type="EMBL" id="MT144499">
    <property type="protein sequence ID" value="QJA54353.1"/>
    <property type="molecule type" value="Genomic_DNA"/>
</dbReference>